<evidence type="ECO:0000313" key="2">
    <source>
        <dbReference type="EMBL" id="CAG9824527.1"/>
    </source>
</evidence>
<organism evidence="2 3">
    <name type="scientific">Phaedon cochleariae</name>
    <name type="common">Mustard beetle</name>
    <dbReference type="NCBI Taxonomy" id="80249"/>
    <lineage>
        <taxon>Eukaryota</taxon>
        <taxon>Metazoa</taxon>
        <taxon>Ecdysozoa</taxon>
        <taxon>Arthropoda</taxon>
        <taxon>Hexapoda</taxon>
        <taxon>Insecta</taxon>
        <taxon>Pterygota</taxon>
        <taxon>Neoptera</taxon>
        <taxon>Endopterygota</taxon>
        <taxon>Coleoptera</taxon>
        <taxon>Polyphaga</taxon>
        <taxon>Cucujiformia</taxon>
        <taxon>Chrysomeloidea</taxon>
        <taxon>Chrysomelidae</taxon>
        <taxon>Chrysomelinae</taxon>
        <taxon>Chrysomelini</taxon>
        <taxon>Phaedon</taxon>
    </lineage>
</organism>
<proteinExistence type="predicted"/>
<protein>
    <submittedName>
        <fullName evidence="2">Uncharacterized protein</fullName>
    </submittedName>
</protein>
<gene>
    <name evidence="2" type="ORF">PHAECO_LOCUS11748</name>
</gene>
<dbReference type="EMBL" id="OU896714">
    <property type="protein sequence ID" value="CAG9824527.1"/>
    <property type="molecule type" value="Genomic_DNA"/>
</dbReference>
<feature type="coiled-coil region" evidence="1">
    <location>
        <begin position="195"/>
        <end position="222"/>
    </location>
</feature>
<evidence type="ECO:0000256" key="1">
    <source>
        <dbReference type="SAM" id="Coils"/>
    </source>
</evidence>
<feature type="coiled-coil region" evidence="1">
    <location>
        <begin position="114"/>
        <end position="166"/>
    </location>
</feature>
<keyword evidence="3" id="KW-1185">Reference proteome</keyword>
<dbReference type="Proteomes" id="UP001153737">
    <property type="component" value="Chromosome 8"/>
</dbReference>
<dbReference type="AlphaFoldDB" id="A0A9N9SJU1"/>
<evidence type="ECO:0000313" key="3">
    <source>
        <dbReference type="Proteomes" id="UP001153737"/>
    </source>
</evidence>
<reference evidence="2" key="1">
    <citation type="submission" date="2022-01" db="EMBL/GenBank/DDBJ databases">
        <authorList>
            <person name="King R."/>
        </authorList>
    </citation>
    <scope>NUCLEOTIDE SEQUENCE</scope>
</reference>
<sequence>MGIPFKCCKNKEFSNLCCIKCLDVYHPSCIDRKKYSKQLGGHKIYCSESCEKLDAEEKRHKDILQGINSKLKQENHEKMMFIEKLEIQSMERVEELQLTIDKLTVEIKEKDTYIKRIQRRTQDFESEIAEQENRDDRIFKEQMDKMTKLNTELKNLKQKEYMYEEEIETKTLMVRTLENDIKELNILSRNMVETIRIIELQNERYCKELTELSKELNQYKQGDSQYKAARVKTSNDKMVIEEMQLEQVDEHHVKRRDNSSETINNGKLRKLARVDNGVKNMEVRNDSKIEFGTKLKEDIKNKILILSDQYGRGLGKTLQFHMGCTTVQTITKPNAKYEHIINNAVKLSEDFTLADNMVIIAGYNDFQQGKYPSFRNINDII</sequence>
<name>A0A9N9SJU1_PHACE</name>
<dbReference type="OrthoDB" id="6783232at2759"/>
<reference evidence="2" key="2">
    <citation type="submission" date="2022-10" db="EMBL/GenBank/DDBJ databases">
        <authorList>
            <consortium name="ENA_rothamsted_submissions"/>
            <consortium name="culmorum"/>
            <person name="King R."/>
        </authorList>
    </citation>
    <scope>NUCLEOTIDE SEQUENCE</scope>
</reference>
<keyword evidence="1" id="KW-0175">Coiled coil</keyword>
<accession>A0A9N9SJU1</accession>